<comment type="caution">
    <text evidence="1">The sequence shown here is derived from an EMBL/GenBank/DDBJ whole genome shotgun (WGS) entry which is preliminary data.</text>
</comment>
<sequence length="487" mass="52617">MTDGASKYRLRIWQGELDLVIRAAALEDVADLIRQLGRLDGDAEVVVETWDPEDAAWIAYDTLRVPKRDVAAAGTRVPRWRRLVAPGIALLAGAAATHLSLAPPTPAAVSALEATVIEPAPTAAPEPVAVPAPAPAPVPVAPTTHRKAAWPPGKEEFRKLAATIGVTKEDHSGMEGPWALPGGVAVAYWGQCGGSGCGLKGWTFALFRQDGPVTLSEKVYASDVERPTLSGSAVLLKGPNEKGNATLWTFHDGVLSRSAQPIPLAKLPNASCRGFYSLIESECAPEPGKDCANVLDSMSRAGMQQVQYINDMWPARGPIFDRVCAAWCRRKPVTLAQFSQTFCQVPADPAIERLLKTIYGSYLAPNRRHTYPRIDSPSELREVFSEEIVQALELDRKQNPGDVGVFDFNVFVDGQDYSLTKMPSFTINMLDAATARVLAVGVNEVDGKKAKISIDLSRTPAGWRITNIHWPRSGADMAALIRKVKGT</sequence>
<dbReference type="AlphaFoldDB" id="A0A9W7KPT7"/>
<keyword evidence="2" id="KW-1185">Reference proteome</keyword>
<gene>
    <name evidence="1" type="ORF">DS843_25110</name>
</gene>
<protein>
    <submittedName>
        <fullName evidence="1">DUF3828 domain-containing protein</fullName>
    </submittedName>
</protein>
<dbReference type="EMBL" id="QOKW01000028">
    <property type="protein sequence ID" value="KAA0676961.1"/>
    <property type="molecule type" value="Genomic_DNA"/>
</dbReference>
<evidence type="ECO:0000313" key="2">
    <source>
        <dbReference type="Proteomes" id="UP000480854"/>
    </source>
</evidence>
<proteinExistence type="predicted"/>
<accession>A0A9W7KPT7</accession>
<organism evidence="1 2">
    <name type="scientific">Roseomonas genomospecies 6</name>
    <dbReference type="NCBI Taxonomy" id="214106"/>
    <lineage>
        <taxon>Bacteria</taxon>
        <taxon>Pseudomonadati</taxon>
        <taxon>Pseudomonadota</taxon>
        <taxon>Alphaproteobacteria</taxon>
        <taxon>Acetobacterales</taxon>
        <taxon>Roseomonadaceae</taxon>
        <taxon>Roseomonas</taxon>
    </lineage>
</organism>
<name>A0A9W7KPT7_9PROT</name>
<dbReference type="Proteomes" id="UP000480854">
    <property type="component" value="Unassembled WGS sequence"/>
</dbReference>
<evidence type="ECO:0000313" key="1">
    <source>
        <dbReference type="EMBL" id="KAA0676961.1"/>
    </source>
</evidence>
<reference evidence="1 2" key="1">
    <citation type="submission" date="2018-07" db="EMBL/GenBank/DDBJ databases">
        <title>Genome sequence of Azospirillum sp. ATCC 49961.</title>
        <authorList>
            <person name="Sant'Anna F.H."/>
            <person name="Baldani J.I."/>
            <person name="Zilli J.E."/>
            <person name="Reis V.M."/>
            <person name="Hartmann A."/>
            <person name="Cruz L."/>
            <person name="de Souza E.M."/>
            <person name="de Oliveira Pedrosa F."/>
            <person name="Passaglia L.M.P."/>
        </authorList>
    </citation>
    <scope>NUCLEOTIDE SEQUENCE [LARGE SCALE GENOMIC DNA]</scope>
    <source>
        <strain evidence="1 2">ATCC 49961</strain>
    </source>
</reference>